<sequence length="271" mass="30138">MTLSIQSLWTRLCVLSAAHLWLHTKSVAENNATKVLWVYGHPETDSLNHQLMETASRNLRGRAEVTVVDLYELGWNPVLDSPELSGAGGPAPEVVAQQHLLREADLLIIQFPLWWHGMPAIVKGWFDRVFSHGFAYGIKHPETGRTLKYGDGGLAGRRALTIVTAGDRQSSFDPRGINGDIELLLFPLLHGTLWYSGISALRPHLIAGTDVPGWSSADDECRRLLGRLETVFDEEPIRYRALESGDYCPDRTLAPEHATESEGLAMHVRDD</sequence>
<evidence type="ECO:0000313" key="5">
    <source>
        <dbReference type="Proteomes" id="UP000225108"/>
    </source>
</evidence>
<dbReference type="Proteomes" id="UP000225108">
    <property type="component" value="Unassembled WGS sequence"/>
</dbReference>
<dbReference type="Pfam" id="PF02525">
    <property type="entry name" value="Flavodoxin_2"/>
    <property type="match status" value="1"/>
</dbReference>
<dbReference type="Gene3D" id="3.40.50.360">
    <property type="match status" value="1"/>
</dbReference>
<keyword evidence="2" id="KW-0560">Oxidoreductase</keyword>
<reference evidence="4 5" key="1">
    <citation type="submission" date="2017-10" db="EMBL/GenBank/DDBJ databases">
        <title>The draft genome sequence of Williamsia sp. BULT 1.1 isolated from the semi-arid grassland soils from South Africa.</title>
        <authorList>
            <person name="Kabwe M.H."/>
            <person name="Govender N."/>
            <person name="Mutseka Lunga P."/>
            <person name="Vikram S."/>
            <person name="Makhalanyane T.P."/>
        </authorList>
    </citation>
    <scope>NUCLEOTIDE SEQUENCE [LARGE SCALE GENOMIC DNA]</scope>
    <source>
        <strain evidence="4 5">BULT 1.1</strain>
    </source>
</reference>
<dbReference type="GO" id="GO:0003955">
    <property type="term" value="F:NAD(P)H dehydrogenase (quinone) activity"/>
    <property type="evidence" value="ECO:0007669"/>
    <property type="project" value="TreeGrafter"/>
</dbReference>
<evidence type="ECO:0000256" key="1">
    <source>
        <dbReference type="ARBA" id="ARBA00006252"/>
    </source>
</evidence>
<evidence type="ECO:0000259" key="3">
    <source>
        <dbReference type="Pfam" id="PF02525"/>
    </source>
</evidence>
<dbReference type="PANTHER" id="PTHR10204">
    <property type="entry name" value="NAD P H OXIDOREDUCTASE-RELATED"/>
    <property type="match status" value="1"/>
</dbReference>
<dbReference type="AlphaFoldDB" id="A0A2G3PR19"/>
<feature type="domain" description="Flavodoxin-like fold" evidence="3">
    <location>
        <begin position="33"/>
        <end position="212"/>
    </location>
</feature>
<organism evidence="4 5">
    <name type="scientific">Williamsia marianensis</name>
    <dbReference type="NCBI Taxonomy" id="85044"/>
    <lineage>
        <taxon>Bacteria</taxon>
        <taxon>Bacillati</taxon>
        <taxon>Actinomycetota</taxon>
        <taxon>Actinomycetes</taxon>
        <taxon>Mycobacteriales</taxon>
        <taxon>Nocardiaceae</taxon>
        <taxon>Williamsia</taxon>
    </lineage>
</organism>
<dbReference type="EMBL" id="PEBD01000004">
    <property type="protein sequence ID" value="PHV68226.1"/>
    <property type="molecule type" value="Genomic_DNA"/>
</dbReference>
<dbReference type="InterPro" id="IPR029039">
    <property type="entry name" value="Flavoprotein-like_sf"/>
</dbReference>
<evidence type="ECO:0000256" key="2">
    <source>
        <dbReference type="ARBA" id="ARBA00023002"/>
    </source>
</evidence>
<dbReference type="GO" id="GO:0005829">
    <property type="term" value="C:cytosol"/>
    <property type="evidence" value="ECO:0007669"/>
    <property type="project" value="TreeGrafter"/>
</dbReference>
<protein>
    <recommendedName>
        <fullName evidence="3">Flavodoxin-like fold domain-containing protein</fullName>
    </recommendedName>
</protein>
<dbReference type="InterPro" id="IPR003680">
    <property type="entry name" value="Flavodoxin_fold"/>
</dbReference>
<dbReference type="SUPFAM" id="SSF52218">
    <property type="entry name" value="Flavoproteins"/>
    <property type="match status" value="1"/>
</dbReference>
<name>A0A2G3PR19_WILMA</name>
<proteinExistence type="inferred from homology"/>
<comment type="caution">
    <text evidence="4">The sequence shown here is derived from an EMBL/GenBank/DDBJ whole genome shotgun (WGS) entry which is preliminary data.</text>
</comment>
<evidence type="ECO:0000313" key="4">
    <source>
        <dbReference type="EMBL" id="PHV68226.1"/>
    </source>
</evidence>
<dbReference type="PANTHER" id="PTHR10204:SF34">
    <property type="entry name" value="NAD(P)H DEHYDROGENASE [QUINONE] 1 ISOFORM 1"/>
    <property type="match status" value="1"/>
</dbReference>
<dbReference type="InterPro" id="IPR051545">
    <property type="entry name" value="NAD(P)H_dehydrogenase_qn"/>
</dbReference>
<accession>A0A2G3PR19</accession>
<gene>
    <name evidence="4" type="ORF">CSW57_02995</name>
</gene>
<comment type="similarity">
    <text evidence="1">Belongs to the NAD(P)H dehydrogenase (quinone) family.</text>
</comment>